<comment type="caution">
    <text evidence="1">The sequence shown here is derived from an EMBL/GenBank/DDBJ whole genome shotgun (WGS) entry which is preliminary data.</text>
</comment>
<sequence length="102" mass="10730">MVSATEPWTHVTGEIVTSAPYGLSRPTLDDARAAVLRVHAGGGTRIWNDLLHAAGLTGDEPGGLDRMLAVMHDADPSTRLCALAIKIRVTAHTQLAAAHSIL</sequence>
<name>A0ABQ3WVZ3_9ACTN</name>
<organism evidence="1">
    <name type="scientific">Actinoplanes campanulatus</name>
    <dbReference type="NCBI Taxonomy" id="113559"/>
    <lineage>
        <taxon>Bacteria</taxon>
        <taxon>Bacillati</taxon>
        <taxon>Actinomycetota</taxon>
        <taxon>Actinomycetes</taxon>
        <taxon>Micromonosporales</taxon>
        <taxon>Micromonosporaceae</taxon>
        <taxon>Actinoplanes</taxon>
    </lineage>
</organism>
<evidence type="ECO:0000313" key="1">
    <source>
        <dbReference type="EMBL" id="GID50363.1"/>
    </source>
</evidence>
<proteinExistence type="predicted"/>
<protein>
    <submittedName>
        <fullName evidence="1">Uncharacterized protein</fullName>
    </submittedName>
</protein>
<reference evidence="1" key="1">
    <citation type="submission" date="2021-01" db="EMBL/GenBank/DDBJ databases">
        <title>Whole genome shotgun sequence of Actinoplanes capillaceus NBRC 16408.</title>
        <authorList>
            <person name="Komaki H."/>
            <person name="Tamura T."/>
        </authorList>
    </citation>
    <scope>NUCLEOTIDE SEQUENCE [LARGE SCALE GENOMIC DNA]</scope>
    <source>
        <strain evidence="1">NBRC 16408</strain>
    </source>
</reference>
<gene>
    <name evidence="1" type="ORF">Aca07nite_76380</name>
</gene>
<accession>A0ABQ3WVZ3</accession>
<dbReference type="EMBL" id="BOMF01000147">
    <property type="protein sequence ID" value="GID50363.1"/>
    <property type="molecule type" value="Genomic_DNA"/>
</dbReference>